<proteinExistence type="inferred from homology"/>
<dbReference type="Proteomes" id="UP000076881">
    <property type="component" value="Unassembled WGS sequence"/>
</dbReference>
<name>A0A168EVK3_CORDF</name>
<evidence type="ECO:0000313" key="4">
    <source>
        <dbReference type="Proteomes" id="UP000076881"/>
    </source>
</evidence>
<dbReference type="EMBL" id="AZHF01000006">
    <property type="protein sequence ID" value="OAA74283.1"/>
    <property type="molecule type" value="Genomic_DNA"/>
</dbReference>
<dbReference type="GO" id="GO:0005684">
    <property type="term" value="C:U2-type spliceosomal complex"/>
    <property type="evidence" value="ECO:0007669"/>
    <property type="project" value="TreeGrafter"/>
</dbReference>
<protein>
    <submittedName>
        <fullName evidence="3">DUF572 domain-containing protein</fullName>
    </submittedName>
</protein>
<reference evidence="3 4" key="1">
    <citation type="journal article" date="2016" name="Genome Biol. Evol.">
        <title>Divergent and convergent evolution of fungal pathogenicity.</title>
        <authorList>
            <person name="Shang Y."/>
            <person name="Xiao G."/>
            <person name="Zheng P."/>
            <person name="Cen K."/>
            <person name="Zhan S."/>
            <person name="Wang C."/>
        </authorList>
    </citation>
    <scope>NUCLEOTIDE SEQUENCE [LARGE SCALE GENOMIC DNA]</scope>
    <source>
        <strain evidence="3 4">RCEF 1005</strain>
    </source>
</reference>
<feature type="region of interest" description="Disordered" evidence="2">
    <location>
        <begin position="547"/>
        <end position="616"/>
    </location>
</feature>
<dbReference type="AlphaFoldDB" id="A0A168EVK3"/>
<dbReference type="InterPro" id="IPR007590">
    <property type="entry name" value="Saf4/Yju2"/>
</dbReference>
<dbReference type="Pfam" id="PF04502">
    <property type="entry name" value="Saf4_Yju2"/>
    <property type="match status" value="1"/>
</dbReference>
<dbReference type="GO" id="GO:0071014">
    <property type="term" value="C:post-mRNA release spliceosomal complex"/>
    <property type="evidence" value="ECO:0007669"/>
    <property type="project" value="TreeGrafter"/>
</dbReference>
<organism evidence="3 4">
    <name type="scientific">Akanthomyces lecanii RCEF 1005</name>
    <dbReference type="NCBI Taxonomy" id="1081108"/>
    <lineage>
        <taxon>Eukaryota</taxon>
        <taxon>Fungi</taxon>
        <taxon>Dikarya</taxon>
        <taxon>Ascomycota</taxon>
        <taxon>Pezizomycotina</taxon>
        <taxon>Sordariomycetes</taxon>
        <taxon>Hypocreomycetidae</taxon>
        <taxon>Hypocreales</taxon>
        <taxon>Cordycipitaceae</taxon>
        <taxon>Akanthomyces</taxon>
        <taxon>Cordyceps confragosa</taxon>
    </lineage>
</organism>
<gene>
    <name evidence="3" type="ORF">LEL_07864</name>
</gene>
<dbReference type="OrthoDB" id="360327at2759"/>
<accession>A0A168EVK3</accession>
<evidence type="ECO:0000256" key="1">
    <source>
        <dbReference type="ARBA" id="ARBA00005595"/>
    </source>
</evidence>
<evidence type="ECO:0000313" key="3">
    <source>
        <dbReference type="EMBL" id="OAA74283.1"/>
    </source>
</evidence>
<dbReference type="PANTHER" id="PTHR12111">
    <property type="entry name" value="SPLICING FACTOR YJU2"/>
    <property type="match status" value="1"/>
</dbReference>
<dbReference type="PANTHER" id="PTHR12111:SF2">
    <property type="entry name" value="SPLICING FACTOR YJU2B-RELATED"/>
    <property type="match status" value="1"/>
</dbReference>
<dbReference type="STRING" id="1081108.A0A168EVK3"/>
<dbReference type="GO" id="GO:0000398">
    <property type="term" value="P:mRNA splicing, via spliceosome"/>
    <property type="evidence" value="ECO:0007669"/>
    <property type="project" value="InterPro"/>
</dbReference>
<keyword evidence="4" id="KW-1185">Reference proteome</keyword>
<sequence length="616" mass="68522">MSLLPETPTATYYDVKGPQLPLDEADATLADPDPNLPCDEALANFEIPKALTRYYPELGQFDFANVTHFVLKVYYIEQAKILARAGVRYNWDFPFIFWHFLGRIVSEAFLKREDQLFLVSASVDGDREYVSFATRFYVDNEAALPNTLEVSLGWEDGHDPLVERIRAFWTPARPNIVENIRLTTERQTAAAQFAEVTQAVLRGFPTGEDEKEGEATNEEIYDDDASGEAVIDLQGPIETPRKRVLVRPPTGGRPSLVAMQGFNMGKYVPPEHEGTVSGNKLHKKHALGARASKLRTEGILVVRFEVPYAIWCATCPQPTIIGQGVRFNAEKRRAGQYYTTPIWSFRFRHAACGGTIEMRTDPQNTAYVVVSGATRRDTGNDKKSQEELEGGVPILTDAERQELRSNAFASLEKTINDREQLRDSSQRIDGLMDVAARQWEDPYALNQKLRRTFRAGRKEREVTAAATEALQDRMSLGMDILPETEEDARRARLVDFAPGEDRDAALSKPLFVTAAPKEKKQSDGKSVGVTREARRKMQMRESFATQVVGNTRAAKDPFLQASPGTRRAGEGKAARIPGIKRKRDATSAEDAGAPSKALHSSSGASKGTALVEYDSD</sequence>
<comment type="similarity">
    <text evidence="1">Belongs to the CWC16 family.</text>
</comment>
<evidence type="ECO:0000256" key="2">
    <source>
        <dbReference type="SAM" id="MobiDB-lite"/>
    </source>
</evidence>
<comment type="caution">
    <text evidence="3">The sequence shown here is derived from an EMBL/GenBank/DDBJ whole genome shotgun (WGS) entry which is preliminary data.</text>
</comment>
<feature type="region of interest" description="Disordered" evidence="2">
    <location>
        <begin position="507"/>
        <end position="533"/>
    </location>
</feature>